<protein>
    <submittedName>
        <fullName evidence="2">DUF1002 domain-containing protein</fullName>
    </submittedName>
</protein>
<dbReference type="EMBL" id="JAGIYQ010000002">
    <property type="protein sequence ID" value="MBP0724279.1"/>
    <property type="molecule type" value="Genomic_DNA"/>
</dbReference>
<dbReference type="Proteomes" id="UP000682134">
    <property type="component" value="Unassembled WGS sequence"/>
</dbReference>
<proteinExistence type="predicted"/>
<accession>A0A940SIX0</accession>
<dbReference type="RefSeq" id="WP_209402643.1">
    <property type="nucleotide sequence ID" value="NZ_JAGIYQ010000002.1"/>
</dbReference>
<sequence>MKQKLLACALTLGIIAMPYSSVLADSAPGDTIVTLGQNLSESQKNMILKEMNAPSDAQMVTVTNQEEHKYLDGTVPNSQIGTRSLSSAKVTIGEKNTGLVVQTKNITWVTEAMYTNALITAGLKDANIYITAPFPVSGTAALTGIMKAYEISSGKPISDAVKKVANEEMVQTAKLGDSVGNDKAVQLVAKVKEAVAKNPNMSDDDLRTLIKKLAKELGITLTDAQIDSLVNLFDKMKNLNINWDQVGNQLTKAKDHISAFLHSDEGKSFIQKLKEFFSALFNAILSIFN</sequence>
<evidence type="ECO:0000313" key="2">
    <source>
        <dbReference type="EMBL" id="MBP0724279.1"/>
    </source>
</evidence>
<organism evidence="2 3">
    <name type="scientific">Gottfriedia endophytica</name>
    <dbReference type="NCBI Taxonomy" id="2820819"/>
    <lineage>
        <taxon>Bacteria</taxon>
        <taxon>Bacillati</taxon>
        <taxon>Bacillota</taxon>
        <taxon>Bacilli</taxon>
        <taxon>Bacillales</taxon>
        <taxon>Bacillaceae</taxon>
        <taxon>Gottfriedia</taxon>
    </lineage>
</organism>
<feature type="signal peptide" evidence="1">
    <location>
        <begin position="1"/>
        <end position="24"/>
    </location>
</feature>
<gene>
    <name evidence="2" type="ORF">J5Y03_03655</name>
</gene>
<comment type="caution">
    <text evidence="2">The sequence shown here is derived from an EMBL/GenBank/DDBJ whole genome shotgun (WGS) entry which is preliminary data.</text>
</comment>
<feature type="chain" id="PRO_5037582356" evidence="1">
    <location>
        <begin position="25"/>
        <end position="289"/>
    </location>
</feature>
<evidence type="ECO:0000313" key="3">
    <source>
        <dbReference type="Proteomes" id="UP000682134"/>
    </source>
</evidence>
<dbReference type="Pfam" id="PF06207">
    <property type="entry name" value="DUF1002"/>
    <property type="match status" value="1"/>
</dbReference>
<reference evidence="2" key="1">
    <citation type="submission" date="2021-04" db="EMBL/GenBank/DDBJ databases">
        <title>Genome seq and assembly of Bacillus sp.</title>
        <authorList>
            <person name="Chhetri G."/>
        </authorList>
    </citation>
    <scope>NUCLEOTIDE SEQUENCE</scope>
    <source>
        <strain evidence="2">RG28</strain>
    </source>
</reference>
<name>A0A940SIX0_9BACI</name>
<dbReference type="AlphaFoldDB" id="A0A940SIX0"/>
<keyword evidence="1" id="KW-0732">Signal</keyword>
<keyword evidence="3" id="KW-1185">Reference proteome</keyword>
<evidence type="ECO:0000256" key="1">
    <source>
        <dbReference type="SAM" id="SignalP"/>
    </source>
</evidence>
<dbReference type="InterPro" id="IPR009343">
    <property type="entry name" value="DUF1002"/>
</dbReference>